<dbReference type="InterPro" id="IPR055292">
    <property type="entry name" value="MABP1"/>
</dbReference>
<dbReference type="InterPro" id="IPR056162">
    <property type="entry name" value="WD40_MABP1-WDR62_2nd"/>
</dbReference>
<dbReference type="AlphaFoldDB" id="A0AAD1WE10"/>
<dbReference type="PROSITE" id="PS50082">
    <property type="entry name" value="WD_REPEATS_2"/>
    <property type="match status" value="1"/>
</dbReference>
<reference evidence="5" key="1">
    <citation type="submission" date="2022-03" db="EMBL/GenBank/DDBJ databases">
        <authorList>
            <person name="Alioto T."/>
            <person name="Alioto T."/>
            <person name="Gomez Garrido J."/>
        </authorList>
    </citation>
    <scope>NUCLEOTIDE SEQUENCE</scope>
</reference>
<feature type="repeat" description="WD" evidence="2">
    <location>
        <begin position="324"/>
        <end position="358"/>
    </location>
</feature>
<feature type="domain" description="MABP1/WDR62 second WD40" evidence="4">
    <location>
        <begin position="119"/>
        <end position="357"/>
    </location>
</feature>
<dbReference type="PROSITE" id="PS50294">
    <property type="entry name" value="WD_REPEATS_REGION"/>
    <property type="match status" value="1"/>
</dbReference>
<evidence type="ECO:0000313" key="6">
    <source>
        <dbReference type="Proteomes" id="UP001295444"/>
    </source>
</evidence>
<dbReference type="GO" id="GO:0043124">
    <property type="term" value="P:negative regulation of canonical NF-kappaB signal transduction"/>
    <property type="evidence" value="ECO:0007669"/>
    <property type="project" value="TreeGrafter"/>
</dbReference>
<dbReference type="Pfam" id="PF24782">
    <property type="entry name" value="WD40_MABP1-WDR62_2nd"/>
    <property type="match status" value="1"/>
</dbReference>
<sequence length="718" mass="80685">MDSHICPRTTPLHQQRKKALCDSAFRCKASQQHLVGRQLLLKFKVEPLDKRSESSCKRKARLHETPLPLPSSSVPRLQMRQCPREPRPFLLILLLYLCATSAPSSSFLTLSAPSTLPLIYDLGQFDEYLTIEAHDGEVLCLEYSKPLTGVTLLASASRDRLIHVLNVERDYGLQQTLDDHSASITAVKFAGRLFIVMFLSVQGEKDQMHMISCGADKSIYFRPAQMLPDGISFLRLHHVVEKTTLYDMDVDVTRRTVAVACQDKTIRLYNVLNGKQEKAFKSSPNGGAILKVQMDPSGAYFATSCSNKNISLFDLQSGECVAVVYGHSDIVTDMKFTLDCRRLITVSGDSCVFVWQLDPAITANMRHHLAEIAPKASKLPVNTRRETWMTRFLDGSPNDDIFMDKTSEIEDPTTQTPSKESFEADPTFLKTNGRLPLWVRKLDGDNPDLLKVNTQNTYQPRGRWSQSDSTVTIRKLLDAESESCFCTPDHEKTEASFTVDAAELEGVEPKNLQHLLEQLDEGRDHQVSNGTFVFETSEDCDFQSAESNGSIFYPSSLQLSHQGESDFAVEEHHTLSETFDVCDGTSMNEFYSSSLHDRDGDSLMSDCCSEMDLEDNDVQESFHPPSPNQEQFLLDHFETLNDTYGEERFDNSLTDLKPDDDDSDLFVNPRLSITSQFLSHYQKSRPILTLVSPYVNQIASLTIILNNKCNGDKSGVVS</sequence>
<gene>
    <name evidence="5" type="ORF">PECUL_23A038239</name>
</gene>
<proteinExistence type="predicted"/>
<dbReference type="InterPro" id="IPR015943">
    <property type="entry name" value="WD40/YVTN_repeat-like_dom_sf"/>
</dbReference>
<evidence type="ECO:0000313" key="5">
    <source>
        <dbReference type="EMBL" id="CAH2301168.1"/>
    </source>
</evidence>
<keyword evidence="6" id="KW-1185">Reference proteome</keyword>
<dbReference type="SUPFAM" id="SSF50978">
    <property type="entry name" value="WD40 repeat-like"/>
    <property type="match status" value="1"/>
</dbReference>
<dbReference type="Gene3D" id="2.130.10.10">
    <property type="entry name" value="YVTN repeat-like/Quinoprotein amine dehydrogenase"/>
    <property type="match status" value="2"/>
</dbReference>
<evidence type="ECO:0000256" key="1">
    <source>
        <dbReference type="ARBA" id="ARBA00022737"/>
    </source>
</evidence>
<feature type="transmembrane region" description="Helical" evidence="3">
    <location>
        <begin position="89"/>
        <end position="110"/>
    </location>
</feature>
<dbReference type="Proteomes" id="UP001295444">
    <property type="component" value="Chromosome 06"/>
</dbReference>
<dbReference type="GO" id="GO:0046330">
    <property type="term" value="P:positive regulation of JNK cascade"/>
    <property type="evidence" value="ECO:0007669"/>
    <property type="project" value="TreeGrafter"/>
</dbReference>
<keyword evidence="3" id="KW-0472">Membrane</keyword>
<dbReference type="InterPro" id="IPR036322">
    <property type="entry name" value="WD40_repeat_dom_sf"/>
</dbReference>
<evidence type="ECO:0000256" key="2">
    <source>
        <dbReference type="PROSITE-ProRule" id="PRU00221"/>
    </source>
</evidence>
<protein>
    <submittedName>
        <fullName evidence="5">WD repeat-containing 62</fullName>
    </submittedName>
</protein>
<name>A0AAD1WE10_PELCU</name>
<dbReference type="InterPro" id="IPR001680">
    <property type="entry name" value="WD40_rpt"/>
</dbReference>
<organism evidence="5 6">
    <name type="scientific">Pelobates cultripes</name>
    <name type="common">Western spadefoot toad</name>
    <dbReference type="NCBI Taxonomy" id="61616"/>
    <lineage>
        <taxon>Eukaryota</taxon>
        <taxon>Metazoa</taxon>
        <taxon>Chordata</taxon>
        <taxon>Craniata</taxon>
        <taxon>Vertebrata</taxon>
        <taxon>Euteleostomi</taxon>
        <taxon>Amphibia</taxon>
        <taxon>Batrachia</taxon>
        <taxon>Anura</taxon>
        <taxon>Pelobatoidea</taxon>
        <taxon>Pelobatidae</taxon>
        <taxon>Pelobates</taxon>
    </lineage>
</organism>
<keyword evidence="2" id="KW-0853">WD repeat</keyword>
<keyword evidence="1" id="KW-0677">Repeat</keyword>
<evidence type="ECO:0000259" key="4">
    <source>
        <dbReference type="Pfam" id="PF24782"/>
    </source>
</evidence>
<dbReference type="PANTHER" id="PTHR44813:SF1">
    <property type="entry name" value="MITOGEN-ACTIVATED PROTEIN KINASE-BINDING PROTEIN 1"/>
    <property type="match status" value="1"/>
</dbReference>
<evidence type="ECO:0000256" key="3">
    <source>
        <dbReference type="SAM" id="Phobius"/>
    </source>
</evidence>
<accession>A0AAD1WE10</accession>
<keyword evidence="3" id="KW-1133">Transmembrane helix</keyword>
<dbReference type="GO" id="GO:0005737">
    <property type="term" value="C:cytoplasm"/>
    <property type="evidence" value="ECO:0007669"/>
    <property type="project" value="TreeGrafter"/>
</dbReference>
<dbReference type="SMART" id="SM00320">
    <property type="entry name" value="WD40"/>
    <property type="match status" value="5"/>
</dbReference>
<dbReference type="EMBL" id="OW240917">
    <property type="protein sequence ID" value="CAH2301168.1"/>
    <property type="molecule type" value="Genomic_DNA"/>
</dbReference>
<keyword evidence="3" id="KW-0812">Transmembrane</keyword>
<dbReference type="PANTHER" id="PTHR44813">
    <property type="entry name" value="MITOGEN-ACTIVATED PROTEIN KINASE-BINDING PROTEIN 1"/>
    <property type="match status" value="1"/>
</dbReference>